<comment type="caution">
    <text evidence="1">The sequence shown here is derived from an EMBL/GenBank/DDBJ whole genome shotgun (WGS) entry which is preliminary data.</text>
</comment>
<dbReference type="EMBL" id="BARS01014808">
    <property type="protein sequence ID" value="GAF97041.1"/>
    <property type="molecule type" value="Genomic_DNA"/>
</dbReference>
<evidence type="ECO:0000313" key="1">
    <source>
        <dbReference type="EMBL" id="GAF97041.1"/>
    </source>
</evidence>
<organism evidence="1">
    <name type="scientific">marine sediment metagenome</name>
    <dbReference type="NCBI Taxonomy" id="412755"/>
    <lineage>
        <taxon>unclassified sequences</taxon>
        <taxon>metagenomes</taxon>
        <taxon>ecological metagenomes</taxon>
    </lineage>
</organism>
<reference evidence="1" key="1">
    <citation type="journal article" date="2014" name="Front. Microbiol.">
        <title>High frequency of phylogenetically diverse reductive dehalogenase-homologous genes in deep subseafloor sedimentary metagenomes.</title>
        <authorList>
            <person name="Kawai M."/>
            <person name="Futagami T."/>
            <person name="Toyoda A."/>
            <person name="Takaki Y."/>
            <person name="Nishi S."/>
            <person name="Hori S."/>
            <person name="Arai W."/>
            <person name="Tsubouchi T."/>
            <person name="Morono Y."/>
            <person name="Uchiyama I."/>
            <person name="Ito T."/>
            <person name="Fujiyama A."/>
            <person name="Inagaki F."/>
            <person name="Takami H."/>
        </authorList>
    </citation>
    <scope>NUCLEOTIDE SEQUENCE</scope>
    <source>
        <strain evidence="1">Expedition CK06-06</strain>
    </source>
</reference>
<dbReference type="AlphaFoldDB" id="X0UCK7"/>
<protein>
    <submittedName>
        <fullName evidence="1">Uncharacterized protein</fullName>
    </submittedName>
</protein>
<accession>X0UCK7</accession>
<name>X0UCK7_9ZZZZ</name>
<proteinExistence type="predicted"/>
<sequence length="157" mass="18285">MRHGNSDGAVMYTFFEKNGLIIFRNRNRRKREFLSGYGLSCSGFQEHAEQAVVNDAIKFAKDYSDVIISAMLFIAGYEDSHPYLFTEKVYTCMNCTSYMKNVMPFYTTFIFTPSRDGWFCFTLHDAYKTAIEINAQYEKPGDFRRSKMVCEIRGVQK</sequence>
<gene>
    <name evidence="1" type="ORF">S01H1_24617</name>
</gene>